<feature type="signal peptide" evidence="7">
    <location>
        <begin position="1"/>
        <end position="24"/>
    </location>
</feature>
<dbReference type="InterPro" id="IPR045857">
    <property type="entry name" value="O16G_dom_2"/>
</dbReference>
<dbReference type="SUPFAM" id="SSF51445">
    <property type="entry name" value="(Trans)glycosidases"/>
    <property type="match status" value="1"/>
</dbReference>
<dbReference type="Proteomes" id="UP001152759">
    <property type="component" value="Chromosome 7"/>
</dbReference>
<name>A0A9P0F7L0_BEMTA</name>
<dbReference type="InterPro" id="IPR006047">
    <property type="entry name" value="GH13_cat_dom"/>
</dbReference>
<dbReference type="Gene3D" id="2.60.40.1180">
    <property type="entry name" value="Golgi alpha-mannosidase II"/>
    <property type="match status" value="1"/>
</dbReference>
<proteinExistence type="inferred from homology"/>
<dbReference type="Gene3D" id="3.20.20.80">
    <property type="entry name" value="Glycosidases"/>
    <property type="match status" value="1"/>
</dbReference>
<reference evidence="9" key="1">
    <citation type="submission" date="2021-12" db="EMBL/GenBank/DDBJ databases">
        <authorList>
            <person name="King R."/>
        </authorList>
    </citation>
    <scope>NUCLEOTIDE SEQUENCE</scope>
</reference>
<evidence type="ECO:0000259" key="8">
    <source>
        <dbReference type="SMART" id="SM00642"/>
    </source>
</evidence>
<dbReference type="FunFam" id="3.90.400.10:FF:000001">
    <property type="entry name" value="Maltase A3, isoform A"/>
    <property type="match status" value="1"/>
</dbReference>
<organism evidence="9 10">
    <name type="scientific">Bemisia tabaci</name>
    <name type="common">Sweetpotato whitefly</name>
    <name type="synonym">Aleurodes tabaci</name>
    <dbReference type="NCBI Taxonomy" id="7038"/>
    <lineage>
        <taxon>Eukaryota</taxon>
        <taxon>Metazoa</taxon>
        <taxon>Ecdysozoa</taxon>
        <taxon>Arthropoda</taxon>
        <taxon>Hexapoda</taxon>
        <taxon>Insecta</taxon>
        <taxon>Pterygota</taxon>
        <taxon>Neoptera</taxon>
        <taxon>Paraneoptera</taxon>
        <taxon>Hemiptera</taxon>
        <taxon>Sternorrhyncha</taxon>
        <taxon>Aleyrodoidea</taxon>
        <taxon>Aleyrodidae</taxon>
        <taxon>Aleyrodinae</taxon>
        <taxon>Bemisia</taxon>
    </lineage>
</organism>
<evidence type="ECO:0000313" key="10">
    <source>
        <dbReference type="Proteomes" id="UP001152759"/>
    </source>
</evidence>
<sequence length="676" mass="76903">MTVLFVNLFAVAIVTTYFATVTCAVAGADNSKTEDCDDTALFEQSMATHPKQSKLGTGSERKSDEKLEWWQTSVFYQIYPMSFKDANGDGKGDLQGIASKADHFVDIGVGAVWLSPIYSSPMADFGYDISNYTEINEIFGNLDDLVHLREKLHARGVKLILDFVPNHSSNEHPWFLKSVKKIDPYTNYYVWRDPVIDANGKKSPPNNWLSIFNSGSAWEWNEERGQYYLHQFAVQQPDLNYNSKELVEEMKEVLRFWLSHGVDGFRMDAVPYLFEDSLFRNEPYVDENIKNSKMYDSLIHIYSMDRPKTYEMIGQFRKVLDDFAKEHNTPPKVILSEAYTSLNYTMKYYGDAKNPGSHMPFNFLMINECHKDSSANDFNAAIHNWMDNMPDDHWANWVMGNHDQPRIATRYGPELVDAINMLVMLLPGTAITYNGEEIGMSNGYIRWDQTIDPAGINVGPKEYEKYSRDGCRTPFQWDDSVSAGFSSNSRTWLPVNPNSYYLNLKNQKEESYSHYHIYKRLTALRKTRTFQRGAWKTYVLSNWVLAIERMMDGEDSYVLVINLGSEYESIKLSDQIKSLPDMMRVHTASVNSAIKNGESVTTASSGFLMRPKSALVLTTSKEDPPNPAPASSSVSLKTSLFVLVFGILFAILSVKAICYCRTSKSSTVITDLKSGQ</sequence>
<evidence type="ECO:0000256" key="2">
    <source>
        <dbReference type="ARBA" id="ARBA00008061"/>
    </source>
</evidence>
<evidence type="ECO:0000256" key="4">
    <source>
        <dbReference type="ARBA" id="ARBA00023180"/>
    </source>
</evidence>
<dbReference type="KEGG" id="btab:109029656"/>
<feature type="chain" id="PRO_5040416392" description="alpha-glucosidase" evidence="7">
    <location>
        <begin position="25"/>
        <end position="676"/>
    </location>
</feature>
<dbReference type="InterPro" id="IPR017853">
    <property type="entry name" value="GH"/>
</dbReference>
<dbReference type="CDD" id="cd11328">
    <property type="entry name" value="AmyAc_maltase"/>
    <property type="match status" value="1"/>
</dbReference>
<evidence type="ECO:0000256" key="1">
    <source>
        <dbReference type="ARBA" id="ARBA00001657"/>
    </source>
</evidence>
<gene>
    <name evidence="9" type="ORF">BEMITA_LOCUS11485</name>
</gene>
<dbReference type="GO" id="GO:0005975">
    <property type="term" value="P:carbohydrate metabolic process"/>
    <property type="evidence" value="ECO:0007669"/>
    <property type="project" value="InterPro"/>
</dbReference>
<keyword evidence="7" id="KW-0732">Signal</keyword>
<evidence type="ECO:0000256" key="6">
    <source>
        <dbReference type="SAM" id="Phobius"/>
    </source>
</evidence>
<protein>
    <recommendedName>
        <fullName evidence="3">alpha-glucosidase</fullName>
        <ecNumber evidence="3">3.2.1.20</ecNumber>
    </recommendedName>
</protein>
<feature type="transmembrane region" description="Helical" evidence="6">
    <location>
        <begin position="640"/>
        <end position="660"/>
    </location>
</feature>
<keyword evidence="10" id="KW-1185">Reference proteome</keyword>
<dbReference type="PANTHER" id="PTHR10357">
    <property type="entry name" value="ALPHA-AMYLASE FAMILY MEMBER"/>
    <property type="match status" value="1"/>
</dbReference>
<evidence type="ECO:0000313" key="9">
    <source>
        <dbReference type="EMBL" id="CAH0393036.1"/>
    </source>
</evidence>
<dbReference type="Gene3D" id="3.90.400.10">
    <property type="entry name" value="Oligo-1,6-glucosidase, Domain 2"/>
    <property type="match status" value="1"/>
</dbReference>
<evidence type="ECO:0000256" key="5">
    <source>
        <dbReference type="ARBA" id="ARBA00023295"/>
    </source>
</evidence>
<dbReference type="Pfam" id="PF00128">
    <property type="entry name" value="Alpha-amylase"/>
    <property type="match status" value="1"/>
</dbReference>
<evidence type="ECO:0000256" key="7">
    <source>
        <dbReference type="SAM" id="SignalP"/>
    </source>
</evidence>
<evidence type="ECO:0000256" key="3">
    <source>
        <dbReference type="ARBA" id="ARBA00012741"/>
    </source>
</evidence>
<keyword evidence="6" id="KW-1133">Transmembrane helix</keyword>
<keyword evidence="6" id="KW-0472">Membrane</keyword>
<dbReference type="EC" id="3.2.1.20" evidence="3"/>
<dbReference type="GO" id="GO:0004558">
    <property type="term" value="F:alpha-1,4-glucosidase activity"/>
    <property type="evidence" value="ECO:0007669"/>
    <property type="project" value="UniProtKB-EC"/>
</dbReference>
<feature type="domain" description="Glycosyl hydrolase family 13 catalytic" evidence="8">
    <location>
        <begin position="77"/>
        <end position="472"/>
    </location>
</feature>
<keyword evidence="5" id="KW-0378">Hydrolase</keyword>
<dbReference type="AlphaFoldDB" id="A0A9P0F7L0"/>
<dbReference type="InterPro" id="IPR013780">
    <property type="entry name" value="Glyco_hydro_b"/>
</dbReference>
<keyword evidence="5" id="KW-0326">Glycosidase</keyword>
<comment type="similarity">
    <text evidence="2">Belongs to the glycosyl hydrolase 13 family.</text>
</comment>
<dbReference type="OrthoDB" id="1740265at2759"/>
<comment type="catalytic activity">
    <reaction evidence="1">
        <text>Hydrolysis of terminal, non-reducing (1-&gt;4)-linked alpha-D-glucose residues with release of alpha-D-glucose.</text>
        <dbReference type="EC" id="3.2.1.20"/>
    </reaction>
</comment>
<dbReference type="EMBL" id="OU963868">
    <property type="protein sequence ID" value="CAH0393036.1"/>
    <property type="molecule type" value="Genomic_DNA"/>
</dbReference>
<dbReference type="SMART" id="SM00642">
    <property type="entry name" value="Aamy"/>
    <property type="match status" value="1"/>
</dbReference>
<keyword evidence="6" id="KW-0812">Transmembrane</keyword>
<accession>A0A9P0F7L0</accession>
<keyword evidence="4" id="KW-0325">Glycoprotein</keyword>
<dbReference type="PANTHER" id="PTHR10357:SF179">
    <property type="entry name" value="NEUTRAL AND BASIC AMINO ACID TRANSPORT PROTEIN RBAT"/>
    <property type="match status" value="1"/>
</dbReference>